<evidence type="ECO:0000256" key="2">
    <source>
        <dbReference type="SAM" id="Phobius"/>
    </source>
</evidence>
<comment type="caution">
    <text evidence="4">The sequence shown here is derived from an EMBL/GenBank/DDBJ whole genome shotgun (WGS) entry which is preliminary data.</text>
</comment>
<feature type="compositionally biased region" description="Low complexity" evidence="1">
    <location>
        <begin position="31"/>
        <end position="42"/>
    </location>
</feature>
<dbReference type="PANTHER" id="PTHR37314">
    <property type="entry name" value="SLR0142 PROTEIN"/>
    <property type="match status" value="1"/>
</dbReference>
<keyword evidence="2" id="KW-1133">Transmembrane helix</keyword>
<dbReference type="InterPro" id="IPR010699">
    <property type="entry name" value="DUF1275"/>
</dbReference>
<feature type="transmembrane region" description="Helical" evidence="2">
    <location>
        <begin position="338"/>
        <end position="357"/>
    </location>
</feature>
<feature type="signal peptide" evidence="3">
    <location>
        <begin position="1"/>
        <end position="18"/>
    </location>
</feature>
<keyword evidence="3" id="KW-0732">Signal</keyword>
<feature type="chain" id="PRO_5044818593" description="DUF1275 domain-containing protein" evidence="3">
    <location>
        <begin position="19"/>
        <end position="471"/>
    </location>
</feature>
<feature type="region of interest" description="Disordered" evidence="1">
    <location>
        <begin position="68"/>
        <end position="95"/>
    </location>
</feature>
<dbReference type="Proteomes" id="UP001530293">
    <property type="component" value="Unassembled WGS sequence"/>
</dbReference>
<keyword evidence="2" id="KW-0812">Transmembrane</keyword>
<evidence type="ECO:0000313" key="4">
    <source>
        <dbReference type="EMBL" id="KAL3763065.1"/>
    </source>
</evidence>
<feature type="region of interest" description="Disordered" evidence="1">
    <location>
        <begin position="116"/>
        <end position="173"/>
    </location>
</feature>
<feature type="region of interest" description="Disordered" evidence="1">
    <location>
        <begin position="31"/>
        <end position="54"/>
    </location>
</feature>
<keyword evidence="5" id="KW-1185">Reference proteome</keyword>
<feature type="transmembrane region" description="Helical" evidence="2">
    <location>
        <begin position="453"/>
        <end position="470"/>
    </location>
</feature>
<accession>A0ABD3MRD1</accession>
<reference evidence="4 5" key="1">
    <citation type="submission" date="2024-10" db="EMBL/GenBank/DDBJ databases">
        <title>Updated reference genomes for cyclostephanoid diatoms.</title>
        <authorList>
            <person name="Roberts W.R."/>
            <person name="Alverson A.J."/>
        </authorList>
    </citation>
    <scope>NUCLEOTIDE SEQUENCE [LARGE SCALE GENOMIC DNA]</scope>
    <source>
        <strain evidence="4 5">AJA232-27</strain>
    </source>
</reference>
<organism evidence="4 5">
    <name type="scientific">Discostella pseudostelligera</name>
    <dbReference type="NCBI Taxonomy" id="259834"/>
    <lineage>
        <taxon>Eukaryota</taxon>
        <taxon>Sar</taxon>
        <taxon>Stramenopiles</taxon>
        <taxon>Ochrophyta</taxon>
        <taxon>Bacillariophyta</taxon>
        <taxon>Coscinodiscophyceae</taxon>
        <taxon>Thalassiosirophycidae</taxon>
        <taxon>Stephanodiscales</taxon>
        <taxon>Stephanodiscaceae</taxon>
        <taxon>Discostella</taxon>
    </lineage>
</organism>
<keyword evidence="2" id="KW-0472">Membrane</keyword>
<evidence type="ECO:0000256" key="1">
    <source>
        <dbReference type="SAM" id="MobiDB-lite"/>
    </source>
</evidence>
<feature type="transmembrane region" description="Helical" evidence="2">
    <location>
        <begin position="426"/>
        <end position="447"/>
    </location>
</feature>
<sequence length="471" mass="50608">MLLITTTLLLLLAHSTAGAGASAVAAAAIYPPSSSSSGPSSSRQRMTSAHNAVVAARSSRWKLNTSHASFHHDATPSNRSSHDDDDSIMQHRHHRRQLSIADQLDILRLGFIPTASSSSLSKDDENGDDEMKSRRNVNRIPRGGGDMIEHDGSSSSCQPSSHQRRQQQQRHGLAIRQLSTAQQLNILKLGFIPTSSSSSSSSASSSGHVARFHRGGGHVVAASTATATLQHRQQRFCIFSQPLSLASIFAFLAGYSNVLCYHKFQCYATMMTGNIVTMSIFLAEQQWNDALRRLIYVTCYLVGSVISRAIELGGQRCSSSSTSSGSGKTESQQQKQHYKVIAPMVVAIFAIAEKILSSSSSSSEVKYNIVIPILALGYGMVYATANRALNATMTQLLTGHVTKLGSSFSDYLICCGSKPWSGKKEVIMSCCILASFVLGGVTGSRLLDMVATGLPHFALLGLLYASVLVLF</sequence>
<protein>
    <recommendedName>
        <fullName evidence="6">DUF1275 domain-containing protein</fullName>
    </recommendedName>
</protein>
<dbReference type="Pfam" id="PF06912">
    <property type="entry name" value="DUF1275"/>
    <property type="match status" value="1"/>
</dbReference>
<feature type="compositionally biased region" description="Basic and acidic residues" evidence="1">
    <location>
        <begin position="121"/>
        <end position="133"/>
    </location>
</feature>
<feature type="transmembrane region" description="Helical" evidence="2">
    <location>
        <begin position="243"/>
        <end position="261"/>
    </location>
</feature>
<gene>
    <name evidence="4" type="ORF">ACHAWU_007771</name>
</gene>
<proteinExistence type="predicted"/>
<feature type="transmembrane region" description="Helical" evidence="2">
    <location>
        <begin position="369"/>
        <end position="385"/>
    </location>
</feature>
<name>A0ABD3MRD1_9STRA</name>
<dbReference type="PANTHER" id="PTHR37314:SF4">
    <property type="entry name" value="UPF0700 TRANSMEMBRANE PROTEIN YOAK"/>
    <property type="match status" value="1"/>
</dbReference>
<evidence type="ECO:0000313" key="5">
    <source>
        <dbReference type="Proteomes" id="UP001530293"/>
    </source>
</evidence>
<evidence type="ECO:0000256" key="3">
    <source>
        <dbReference type="SAM" id="SignalP"/>
    </source>
</evidence>
<dbReference type="EMBL" id="JALLBG020000129">
    <property type="protein sequence ID" value="KAL3763065.1"/>
    <property type="molecule type" value="Genomic_DNA"/>
</dbReference>
<evidence type="ECO:0008006" key="6">
    <source>
        <dbReference type="Google" id="ProtNLM"/>
    </source>
</evidence>
<dbReference type="AlphaFoldDB" id="A0ABD3MRD1"/>